<proteinExistence type="predicted"/>
<dbReference type="AlphaFoldDB" id="A0A0A8Y4S1"/>
<sequence>MSSNIVHHRRTKHIKLDVHFVHEKVDVGALHVLHEPPS</sequence>
<reference evidence="1" key="1">
    <citation type="submission" date="2014-09" db="EMBL/GenBank/DDBJ databases">
        <authorList>
            <person name="Magalhaes I.L.F."/>
            <person name="Oliveira U."/>
            <person name="Santos F.R."/>
            <person name="Vidigal T.H.D.A."/>
            <person name="Brescovit A.D."/>
            <person name="Santos A.J."/>
        </authorList>
    </citation>
    <scope>NUCLEOTIDE SEQUENCE</scope>
    <source>
        <tissue evidence="1">Shoot tissue taken approximately 20 cm above the soil surface</tissue>
    </source>
</reference>
<organism evidence="1">
    <name type="scientific">Arundo donax</name>
    <name type="common">Giant reed</name>
    <name type="synonym">Donax arundinaceus</name>
    <dbReference type="NCBI Taxonomy" id="35708"/>
    <lineage>
        <taxon>Eukaryota</taxon>
        <taxon>Viridiplantae</taxon>
        <taxon>Streptophyta</taxon>
        <taxon>Embryophyta</taxon>
        <taxon>Tracheophyta</taxon>
        <taxon>Spermatophyta</taxon>
        <taxon>Magnoliopsida</taxon>
        <taxon>Liliopsida</taxon>
        <taxon>Poales</taxon>
        <taxon>Poaceae</taxon>
        <taxon>PACMAD clade</taxon>
        <taxon>Arundinoideae</taxon>
        <taxon>Arundineae</taxon>
        <taxon>Arundo</taxon>
    </lineage>
</organism>
<reference evidence="1" key="2">
    <citation type="journal article" date="2015" name="Data Brief">
        <title>Shoot transcriptome of the giant reed, Arundo donax.</title>
        <authorList>
            <person name="Barrero R.A."/>
            <person name="Guerrero F.D."/>
            <person name="Moolhuijzen P."/>
            <person name="Goolsby J.A."/>
            <person name="Tidwell J."/>
            <person name="Bellgard S.E."/>
            <person name="Bellgard M.I."/>
        </authorList>
    </citation>
    <scope>NUCLEOTIDE SEQUENCE</scope>
    <source>
        <tissue evidence="1">Shoot tissue taken approximately 20 cm above the soil surface</tissue>
    </source>
</reference>
<name>A0A0A8Y4S1_ARUDO</name>
<dbReference type="EMBL" id="GBRH01278217">
    <property type="protein sequence ID" value="JAD19678.1"/>
    <property type="molecule type" value="Transcribed_RNA"/>
</dbReference>
<evidence type="ECO:0000313" key="1">
    <source>
        <dbReference type="EMBL" id="JAD19678.1"/>
    </source>
</evidence>
<accession>A0A0A8Y4S1</accession>
<protein>
    <submittedName>
        <fullName evidence="1">Uncharacterized protein</fullName>
    </submittedName>
</protein>